<keyword evidence="3" id="KW-1185">Reference proteome</keyword>
<dbReference type="Proteomes" id="UP000476064">
    <property type="component" value="Chromosome"/>
</dbReference>
<gene>
    <name evidence="2" type="ORF">GXP70_03025</name>
</gene>
<dbReference type="InterPro" id="IPR036249">
    <property type="entry name" value="Thioredoxin-like_sf"/>
</dbReference>
<feature type="domain" description="Thioredoxin" evidence="1">
    <location>
        <begin position="21"/>
        <end position="99"/>
    </location>
</feature>
<evidence type="ECO:0000259" key="1">
    <source>
        <dbReference type="Pfam" id="PF00085"/>
    </source>
</evidence>
<dbReference type="Gene3D" id="3.40.30.10">
    <property type="entry name" value="Glutaredoxin"/>
    <property type="match status" value="1"/>
</dbReference>
<evidence type="ECO:0000313" key="3">
    <source>
        <dbReference type="Proteomes" id="UP000476064"/>
    </source>
</evidence>
<name>A0A6C0G2W1_9BACL</name>
<dbReference type="InterPro" id="IPR013766">
    <property type="entry name" value="Thioredoxin_domain"/>
</dbReference>
<dbReference type="AlphaFoldDB" id="A0A6C0G2W1"/>
<sequence>MPLEELTEREWLAKDKAPREAVFFYTPLCGTCKVALRMLEIAEAAGAALPIAKININFAPAFRDGWRIASVPALVLVQDGVPVRTEYAMQSVDALYALLKTFSP</sequence>
<accession>A0A6C0G2W1</accession>
<dbReference type="EMBL" id="CP048209">
    <property type="protein sequence ID" value="QHT59035.1"/>
    <property type="molecule type" value="Genomic_DNA"/>
</dbReference>
<reference evidence="2 3" key="1">
    <citation type="submission" date="2020-01" db="EMBL/GenBank/DDBJ databases">
        <title>Paenibacillus sp. nov., isolated from tomato rhizosphere.</title>
        <authorList>
            <person name="Weon H.-Y."/>
            <person name="Lee S.A."/>
        </authorList>
    </citation>
    <scope>NUCLEOTIDE SEQUENCE [LARGE SCALE GENOMIC DNA]</scope>
    <source>
        <strain evidence="2 3">12200R-189</strain>
    </source>
</reference>
<dbReference type="Pfam" id="PF00085">
    <property type="entry name" value="Thioredoxin"/>
    <property type="match status" value="1"/>
</dbReference>
<dbReference type="CDD" id="cd02947">
    <property type="entry name" value="TRX_family"/>
    <property type="match status" value="1"/>
</dbReference>
<dbReference type="RefSeq" id="WP_162355103.1">
    <property type="nucleotide sequence ID" value="NZ_CP048209.1"/>
</dbReference>
<dbReference type="KEGG" id="plyc:GXP70_03025"/>
<dbReference type="SUPFAM" id="SSF52833">
    <property type="entry name" value="Thioredoxin-like"/>
    <property type="match status" value="1"/>
</dbReference>
<protein>
    <submittedName>
        <fullName evidence="2">Thioredoxin family protein</fullName>
    </submittedName>
</protein>
<evidence type="ECO:0000313" key="2">
    <source>
        <dbReference type="EMBL" id="QHT59035.1"/>
    </source>
</evidence>
<organism evidence="2 3">
    <name type="scientific">Paenibacillus lycopersici</name>
    <dbReference type="NCBI Taxonomy" id="2704462"/>
    <lineage>
        <taxon>Bacteria</taxon>
        <taxon>Bacillati</taxon>
        <taxon>Bacillota</taxon>
        <taxon>Bacilli</taxon>
        <taxon>Bacillales</taxon>
        <taxon>Paenibacillaceae</taxon>
        <taxon>Paenibacillus</taxon>
    </lineage>
</organism>
<proteinExistence type="predicted"/>